<dbReference type="AlphaFoldDB" id="A0A2S4MBF2"/>
<protein>
    <recommendedName>
        <fullName evidence="3">HNH endonuclease</fullName>
    </recommendedName>
</protein>
<sequence>MAKCIYCETDRKITNEHIFPEFLEKRSTRSGLYFTSAANKYIEGAPKVRDVCAVCNNGILSRLDAYASKLFDTHFANPIVSSVTFECRRDDFCRWVLKVLFNAQRGFGGIWKPFLPYRQYILGKGPCPRPVLLFGAVMGPSRLNDRLIFPNDYRVSDLRLPELELGVEFELAHGLTINSYLFFIVSVLGEVSEEQRLRVIQYLSNSLGASLIGENGTITFDPNSAKLDHVSNKMRQAMQKPAQYGKNGYVEVGNKTYLMTAFPVTCLPTPRYRDNKMALATIRDGDQDYAIAQFNDFPPLLKEFDKELGVPIRPSSLAYARIERRIFKTYVSILDPLEIDAPHCQTVTGIAQSDENWLMWKSAIENKGLLYLCEGLIGRQAEPLRVRCAVKVFAINGR</sequence>
<comment type="caution">
    <text evidence="1">The sequence shown here is derived from an EMBL/GenBank/DDBJ whole genome shotgun (WGS) entry which is preliminary data.</text>
</comment>
<dbReference type="EMBL" id="PQGA01000005">
    <property type="protein sequence ID" value="POR52034.1"/>
    <property type="molecule type" value="Genomic_DNA"/>
</dbReference>
<evidence type="ECO:0000313" key="2">
    <source>
        <dbReference type="Proteomes" id="UP000237381"/>
    </source>
</evidence>
<accession>A0A2S4MBF2</accession>
<dbReference type="Proteomes" id="UP000237381">
    <property type="component" value="Unassembled WGS sequence"/>
</dbReference>
<keyword evidence="2" id="KW-1185">Reference proteome</keyword>
<evidence type="ECO:0000313" key="1">
    <source>
        <dbReference type="EMBL" id="POR52034.1"/>
    </source>
</evidence>
<evidence type="ECO:0008006" key="3">
    <source>
        <dbReference type="Google" id="ProtNLM"/>
    </source>
</evidence>
<gene>
    <name evidence="1" type="ORF">B0G62_1052</name>
</gene>
<organism evidence="1 2">
    <name type="scientific">Paraburkholderia eburnea</name>
    <dbReference type="NCBI Taxonomy" id="1189126"/>
    <lineage>
        <taxon>Bacteria</taxon>
        <taxon>Pseudomonadati</taxon>
        <taxon>Pseudomonadota</taxon>
        <taxon>Betaproteobacteria</taxon>
        <taxon>Burkholderiales</taxon>
        <taxon>Burkholderiaceae</taxon>
        <taxon>Paraburkholderia</taxon>
    </lineage>
</organism>
<name>A0A2S4MBF2_9BURK</name>
<reference evidence="1 2" key="1">
    <citation type="submission" date="2018-01" db="EMBL/GenBank/DDBJ databases">
        <title>Genomic Encyclopedia of Type Strains, Phase III (KMG-III): the genomes of soil and plant-associated and newly described type strains.</title>
        <authorList>
            <person name="Whitman W."/>
        </authorList>
    </citation>
    <scope>NUCLEOTIDE SEQUENCE [LARGE SCALE GENOMIC DNA]</scope>
    <source>
        <strain evidence="1 2">JCM 18070</strain>
    </source>
</reference>
<proteinExistence type="predicted"/>